<dbReference type="SUPFAM" id="SSF52833">
    <property type="entry name" value="Thioredoxin-like"/>
    <property type="match status" value="1"/>
</dbReference>
<evidence type="ECO:0000256" key="1">
    <source>
        <dbReference type="ARBA" id="ARBA00004429"/>
    </source>
</evidence>
<dbReference type="PANTHER" id="PTHR30341:SF0">
    <property type="entry name" value="NA(+)_H(+) ANTIPORTER NHAA"/>
    <property type="match status" value="1"/>
</dbReference>
<evidence type="ECO:0000256" key="2">
    <source>
        <dbReference type="ARBA" id="ARBA00022448"/>
    </source>
</evidence>
<organism evidence="12 13">
    <name type="scientific">Amycolatopsis taiwanensis</name>
    <dbReference type="NCBI Taxonomy" id="342230"/>
    <lineage>
        <taxon>Bacteria</taxon>
        <taxon>Bacillati</taxon>
        <taxon>Actinomycetota</taxon>
        <taxon>Actinomycetes</taxon>
        <taxon>Pseudonocardiales</taxon>
        <taxon>Pseudonocardiaceae</taxon>
        <taxon>Amycolatopsis</taxon>
    </lineage>
</organism>
<keyword evidence="4 11" id="KW-1003">Cell membrane</keyword>
<comment type="catalytic activity">
    <reaction evidence="11">
        <text>Na(+)(in) + 2 H(+)(out) = Na(+)(out) + 2 H(+)(in)</text>
        <dbReference type="Rhea" id="RHEA:29251"/>
        <dbReference type="ChEBI" id="CHEBI:15378"/>
        <dbReference type="ChEBI" id="CHEBI:29101"/>
    </reaction>
</comment>
<evidence type="ECO:0000313" key="12">
    <source>
        <dbReference type="EMBL" id="GLY70519.1"/>
    </source>
</evidence>
<name>A0A9W6R6W7_9PSEU</name>
<sequence>MTQSPFELRRRAVLRFLDSEPLAAAVLGIVTVAALVWANLGHSYEAFWSTKAGVGVGGLDLSMPVAKWVDDGVMAAFFFSVGLDVRREFTLGELRDRTRAVLPVCAALGGMAVPVLVFFLVNAGSRTADAWGVVISTDTAFALGMLALVGPAQAPRLRVFLLTLAVVDDIGALSVIAIFYTRALSAIWLVVAGGGLIVIWLLQRAQVWRVMPYLVAGALVWLAMYRSGVHPTLAGVLIALLMPVYPTRLQDVDTASRIVHLFRQAPVARAARLARWSIDRSVPMNQRLTDLIRPYVNYLVVPLFALSNAGVPLSAQALSAALSSRLTWGIVAGLVLGKFVGITGTSTLVRGLLPGKRTPSLDGPRLAGVGTLSGMGFTISLLVASLALTDPRLQDEARVGVLLAAVLALALAWAVFAIGNQVRPLPTPADRKLQRQVDPERDHIRGPVEAETTIVVYAALDHRYRTRTFEVENEVREALGDELRLVFRHHATEQADLVQALALEAAAAQGRFWQMHDEIAGRPDGSDARTLRQLAGGLGLDVERFSHDVRTYAQLGRVEDDNLDASTASLPSYPVFYVDGRRLAGPANSWNIVRAAHQSQQNQ</sequence>
<dbReference type="GO" id="GO:0005886">
    <property type="term" value="C:plasma membrane"/>
    <property type="evidence" value="ECO:0007669"/>
    <property type="project" value="UniProtKB-SubCell"/>
</dbReference>
<feature type="transmembrane region" description="Helical" evidence="11">
    <location>
        <begin position="295"/>
        <end position="314"/>
    </location>
</feature>
<dbReference type="Gene3D" id="3.40.30.10">
    <property type="entry name" value="Glutaredoxin"/>
    <property type="match status" value="1"/>
</dbReference>
<proteinExistence type="inferred from homology"/>
<feature type="transmembrane region" description="Helical" evidence="11">
    <location>
        <begin position="130"/>
        <end position="152"/>
    </location>
</feature>
<keyword evidence="13" id="KW-1185">Reference proteome</keyword>
<reference evidence="12" key="1">
    <citation type="submission" date="2023-03" db="EMBL/GenBank/DDBJ databases">
        <title>Amycolatopsis taiwanensis NBRC 103393.</title>
        <authorList>
            <person name="Ichikawa N."/>
            <person name="Sato H."/>
            <person name="Tonouchi N."/>
        </authorList>
    </citation>
    <scope>NUCLEOTIDE SEQUENCE</scope>
    <source>
        <strain evidence="12">NBRC 103393</strain>
    </source>
</reference>
<dbReference type="GO" id="GO:0006885">
    <property type="term" value="P:regulation of pH"/>
    <property type="evidence" value="ECO:0007669"/>
    <property type="project" value="UniProtKB-UniRule"/>
</dbReference>
<dbReference type="NCBIfam" id="TIGR00773">
    <property type="entry name" value="NhaA"/>
    <property type="match status" value="1"/>
</dbReference>
<keyword evidence="6 11" id="KW-1133">Transmembrane helix</keyword>
<feature type="transmembrane region" description="Helical" evidence="11">
    <location>
        <begin position="326"/>
        <end position="346"/>
    </location>
</feature>
<dbReference type="Proteomes" id="UP001165136">
    <property type="component" value="Unassembled WGS sequence"/>
</dbReference>
<evidence type="ECO:0000256" key="11">
    <source>
        <dbReference type="HAMAP-Rule" id="MF_01844"/>
    </source>
</evidence>
<keyword evidence="3 11" id="KW-0050">Antiport</keyword>
<keyword evidence="5 11" id="KW-0812">Transmembrane</keyword>
<feature type="transmembrane region" description="Helical" evidence="11">
    <location>
        <begin position="72"/>
        <end position="89"/>
    </location>
</feature>
<evidence type="ECO:0000256" key="3">
    <source>
        <dbReference type="ARBA" id="ARBA00022449"/>
    </source>
</evidence>
<dbReference type="Pfam" id="PF06965">
    <property type="entry name" value="Na_H_antiport_1"/>
    <property type="match status" value="1"/>
</dbReference>
<dbReference type="HAMAP" id="MF_01844">
    <property type="entry name" value="NhaA"/>
    <property type="match status" value="1"/>
</dbReference>
<keyword evidence="7 11" id="KW-0915">Sodium</keyword>
<dbReference type="InterPro" id="IPR004670">
    <property type="entry name" value="NhaA"/>
</dbReference>
<dbReference type="RefSeq" id="WP_027944527.1">
    <property type="nucleotide sequence ID" value="NZ_BSTI01000024.1"/>
</dbReference>
<evidence type="ECO:0000256" key="5">
    <source>
        <dbReference type="ARBA" id="ARBA00022692"/>
    </source>
</evidence>
<evidence type="ECO:0000256" key="10">
    <source>
        <dbReference type="ARBA" id="ARBA00023201"/>
    </source>
</evidence>
<gene>
    <name evidence="12" type="primary">nhaA2</name>
    <name evidence="11" type="synonym">nhaA</name>
    <name evidence="12" type="ORF">Atai01_71380</name>
</gene>
<feature type="transmembrane region" description="Helical" evidence="11">
    <location>
        <begin position="400"/>
        <end position="419"/>
    </location>
</feature>
<feature type="transmembrane region" description="Helical" evidence="11">
    <location>
        <begin position="101"/>
        <end position="124"/>
    </location>
</feature>
<protein>
    <recommendedName>
        <fullName evidence="11">Na(+)/H(+) antiporter NhaA</fullName>
    </recommendedName>
    <alternativeName>
        <fullName evidence="11">Sodium/proton antiporter NhaA</fullName>
    </alternativeName>
</protein>
<keyword evidence="8 11" id="KW-0406">Ion transport</keyword>
<evidence type="ECO:0000313" key="13">
    <source>
        <dbReference type="Proteomes" id="UP001165136"/>
    </source>
</evidence>
<dbReference type="EMBL" id="BSTI01000024">
    <property type="protein sequence ID" value="GLY70519.1"/>
    <property type="molecule type" value="Genomic_DNA"/>
</dbReference>
<evidence type="ECO:0000256" key="8">
    <source>
        <dbReference type="ARBA" id="ARBA00023065"/>
    </source>
</evidence>
<feature type="transmembrane region" description="Helical" evidence="11">
    <location>
        <begin position="214"/>
        <end position="242"/>
    </location>
</feature>
<comment type="subcellular location">
    <subcellularLocation>
        <location evidence="1">Cell inner membrane</location>
        <topology evidence="1">Multi-pass membrane protein</topology>
    </subcellularLocation>
    <subcellularLocation>
        <location evidence="11">Cell membrane</location>
        <topology evidence="11">Multi-pass membrane protein</topology>
    </subcellularLocation>
</comment>
<feature type="transmembrane region" description="Helical" evidence="11">
    <location>
        <begin position="21"/>
        <end position="40"/>
    </location>
</feature>
<comment type="function">
    <text evidence="11">Na(+)/H(+) antiporter that extrudes sodium in exchange for external protons.</text>
</comment>
<dbReference type="InterPro" id="IPR036249">
    <property type="entry name" value="Thioredoxin-like_sf"/>
</dbReference>
<keyword evidence="2 11" id="KW-0813">Transport</keyword>
<dbReference type="PANTHER" id="PTHR30341">
    <property type="entry name" value="SODIUM ION/PROTON ANTIPORTER NHAA-RELATED"/>
    <property type="match status" value="1"/>
</dbReference>
<feature type="transmembrane region" description="Helical" evidence="11">
    <location>
        <begin position="159"/>
        <end position="180"/>
    </location>
</feature>
<evidence type="ECO:0000256" key="9">
    <source>
        <dbReference type="ARBA" id="ARBA00023136"/>
    </source>
</evidence>
<comment type="similarity">
    <text evidence="11">Belongs to the NhaA Na(+)/H(+) (TC 2.A.33) antiporter family.</text>
</comment>
<evidence type="ECO:0000256" key="7">
    <source>
        <dbReference type="ARBA" id="ARBA00023053"/>
    </source>
</evidence>
<dbReference type="GO" id="GO:0015385">
    <property type="term" value="F:sodium:proton antiporter activity"/>
    <property type="evidence" value="ECO:0007669"/>
    <property type="project" value="UniProtKB-UniRule"/>
</dbReference>
<evidence type="ECO:0000256" key="4">
    <source>
        <dbReference type="ARBA" id="ARBA00022475"/>
    </source>
</evidence>
<dbReference type="AlphaFoldDB" id="A0A9W6R6W7"/>
<feature type="transmembrane region" description="Helical" evidence="11">
    <location>
        <begin position="186"/>
        <end position="202"/>
    </location>
</feature>
<comment type="caution">
    <text evidence="12">The sequence shown here is derived from an EMBL/GenBank/DDBJ whole genome shotgun (WGS) entry which is preliminary data.</text>
</comment>
<dbReference type="Gene3D" id="1.20.1530.10">
    <property type="entry name" value="Na+/H+ antiporter like domain"/>
    <property type="match status" value="1"/>
</dbReference>
<dbReference type="InterPro" id="IPR023171">
    <property type="entry name" value="Na/H_antiporter_dom_sf"/>
</dbReference>
<accession>A0A9W6R6W7</accession>
<keyword evidence="10 11" id="KW-0739">Sodium transport</keyword>
<keyword evidence="9 11" id="KW-0472">Membrane</keyword>
<evidence type="ECO:0000256" key="6">
    <source>
        <dbReference type="ARBA" id="ARBA00022989"/>
    </source>
</evidence>
<feature type="transmembrane region" description="Helical" evidence="11">
    <location>
        <begin position="366"/>
        <end position="388"/>
    </location>
</feature>